<reference evidence="11" key="1">
    <citation type="journal article" date="2018" name="Cell. Mol. Life Sci.">
        <title>Giant fish-killing water bug reveals ancient and dynamic venom evolution in Heteroptera.</title>
        <authorList>
            <person name="Walker A.A."/>
            <person name="Hernandez-Vargas M.J."/>
            <person name="Corzo G."/>
            <person name="Fry B.G."/>
            <person name="King G.F."/>
        </authorList>
    </citation>
    <scope>NUCLEOTIDE SEQUENCE</scope>
</reference>
<dbReference type="InterPro" id="IPR001254">
    <property type="entry name" value="Trypsin_dom"/>
</dbReference>
<evidence type="ECO:0000256" key="4">
    <source>
        <dbReference type="ARBA" id="ARBA00022801"/>
    </source>
</evidence>
<keyword evidence="4 8" id="KW-0378">Hydrolase</keyword>
<feature type="chain" id="PRO_5014823550" evidence="9">
    <location>
        <begin position="24"/>
        <end position="322"/>
    </location>
</feature>
<keyword evidence="5 8" id="KW-0720">Serine protease</keyword>
<evidence type="ECO:0000259" key="10">
    <source>
        <dbReference type="PROSITE" id="PS50240"/>
    </source>
</evidence>
<dbReference type="SUPFAM" id="SSF50494">
    <property type="entry name" value="Trypsin-like serine proteases"/>
    <property type="match status" value="1"/>
</dbReference>
<evidence type="ECO:0000256" key="3">
    <source>
        <dbReference type="ARBA" id="ARBA00022670"/>
    </source>
</evidence>
<dbReference type="AlphaFoldDB" id="A0A2K8JL15"/>
<evidence type="ECO:0000256" key="5">
    <source>
        <dbReference type="ARBA" id="ARBA00022825"/>
    </source>
</evidence>
<dbReference type="Pfam" id="PF00089">
    <property type="entry name" value="Trypsin"/>
    <property type="match status" value="1"/>
</dbReference>
<dbReference type="InterPro" id="IPR009003">
    <property type="entry name" value="Peptidase_S1_PA"/>
</dbReference>
<evidence type="ECO:0000256" key="6">
    <source>
        <dbReference type="ARBA" id="ARBA00023157"/>
    </source>
</evidence>
<proteinExistence type="evidence at transcript level"/>
<dbReference type="PROSITE" id="PS00134">
    <property type="entry name" value="TRYPSIN_HIS"/>
    <property type="match status" value="1"/>
</dbReference>
<protein>
    <submittedName>
        <fullName evidence="11">Venom S1 protease 12</fullName>
    </submittedName>
</protein>
<dbReference type="InterPro" id="IPR033116">
    <property type="entry name" value="TRYPSIN_SER"/>
</dbReference>
<sequence>MMGGLKWRCALLGCMWLVVEISSLLPNSAYWAQPEWIEEIDSSEEGQSLGQKTTTCPCGWTNKDDGRIVGGRETKINEFPHMAGLAFENETAGQLSLFCGATILTPYHVLTAAHCTERRDPKSIYVIVGDHDLLSVTETKHTNIYRAGRVVSHENYDGMNFYHDIALIVLQKKMAFNQAVGPACLPKEPRPMLNEYVKVTGWGNTKYKGSMSNVLLKVNLRVVPIQDCSDRYWQTPVNVTDPKQFCTYGLGKDACQGDSGGPLVWLDPETNRFTHVGIVSYGWACAKSSPGVNTDVHAYLNWVNANIKRTSPEKVQVCTRKD</sequence>
<keyword evidence="3 8" id="KW-0645">Protease</keyword>
<dbReference type="GO" id="GO:0006508">
    <property type="term" value="P:proteolysis"/>
    <property type="evidence" value="ECO:0007669"/>
    <property type="project" value="UniProtKB-KW"/>
</dbReference>
<dbReference type="CDD" id="cd00190">
    <property type="entry name" value="Tryp_SPc"/>
    <property type="match status" value="1"/>
</dbReference>
<keyword evidence="9" id="KW-0732">Signal</keyword>
<organism evidence="11">
    <name type="scientific">Lethocerus distinctifemur</name>
    <dbReference type="NCBI Taxonomy" id="280095"/>
    <lineage>
        <taxon>Eukaryota</taxon>
        <taxon>Metazoa</taxon>
        <taxon>Ecdysozoa</taxon>
        <taxon>Arthropoda</taxon>
        <taxon>Hexapoda</taxon>
        <taxon>Insecta</taxon>
        <taxon>Pterygota</taxon>
        <taxon>Neoptera</taxon>
        <taxon>Paraneoptera</taxon>
        <taxon>Hemiptera</taxon>
        <taxon>Heteroptera</taxon>
        <taxon>Panheteroptera</taxon>
        <taxon>Nepomorpha</taxon>
        <taxon>Belostomatidae</taxon>
        <taxon>Lethocerinae</taxon>
        <taxon>Lethocerus</taxon>
    </lineage>
</organism>
<dbReference type="PRINTS" id="PR00722">
    <property type="entry name" value="CHYMOTRYPSIN"/>
</dbReference>
<comment type="subcellular location">
    <subcellularLocation>
        <location evidence="1">Secreted</location>
    </subcellularLocation>
</comment>
<dbReference type="SMART" id="SM00020">
    <property type="entry name" value="Tryp_SPc"/>
    <property type="match status" value="1"/>
</dbReference>
<dbReference type="FunFam" id="2.40.10.10:FF:000015">
    <property type="entry name" value="Atrial natriuretic peptide-converting enzyme"/>
    <property type="match status" value="1"/>
</dbReference>
<dbReference type="GO" id="GO:0005576">
    <property type="term" value="C:extracellular region"/>
    <property type="evidence" value="ECO:0007669"/>
    <property type="project" value="UniProtKB-SubCell"/>
</dbReference>
<keyword evidence="6" id="KW-1015">Disulfide bond</keyword>
<dbReference type="Gene3D" id="2.40.10.10">
    <property type="entry name" value="Trypsin-like serine proteases"/>
    <property type="match status" value="1"/>
</dbReference>
<dbReference type="PROSITE" id="PS50240">
    <property type="entry name" value="TRYPSIN_DOM"/>
    <property type="match status" value="1"/>
</dbReference>
<dbReference type="PANTHER" id="PTHR24256">
    <property type="entry name" value="TRYPTASE-RELATED"/>
    <property type="match status" value="1"/>
</dbReference>
<dbReference type="InterPro" id="IPR001314">
    <property type="entry name" value="Peptidase_S1A"/>
</dbReference>
<dbReference type="EMBL" id="MF683270">
    <property type="protein sequence ID" value="ATU82411.1"/>
    <property type="molecule type" value="mRNA"/>
</dbReference>
<accession>A0A2K8JL15</accession>
<evidence type="ECO:0000256" key="9">
    <source>
        <dbReference type="SAM" id="SignalP"/>
    </source>
</evidence>
<dbReference type="GO" id="GO:0004252">
    <property type="term" value="F:serine-type endopeptidase activity"/>
    <property type="evidence" value="ECO:0007669"/>
    <property type="project" value="InterPro"/>
</dbReference>
<dbReference type="InterPro" id="IPR043504">
    <property type="entry name" value="Peptidase_S1_PA_chymotrypsin"/>
</dbReference>
<comment type="similarity">
    <text evidence="7">Belongs to the peptidase S1 family. CLIP subfamily.</text>
</comment>
<keyword evidence="2" id="KW-0964">Secreted</keyword>
<evidence type="ECO:0000256" key="7">
    <source>
        <dbReference type="ARBA" id="ARBA00024195"/>
    </source>
</evidence>
<dbReference type="InterPro" id="IPR018114">
    <property type="entry name" value="TRYPSIN_HIS"/>
</dbReference>
<name>A0A2K8JL15_9HEMI</name>
<dbReference type="InterPro" id="IPR051487">
    <property type="entry name" value="Ser/Thr_Proteases_Immune/Dev"/>
</dbReference>
<evidence type="ECO:0000256" key="8">
    <source>
        <dbReference type="RuleBase" id="RU363034"/>
    </source>
</evidence>
<evidence type="ECO:0000256" key="1">
    <source>
        <dbReference type="ARBA" id="ARBA00004613"/>
    </source>
</evidence>
<evidence type="ECO:0000256" key="2">
    <source>
        <dbReference type="ARBA" id="ARBA00022525"/>
    </source>
</evidence>
<evidence type="ECO:0000313" key="11">
    <source>
        <dbReference type="EMBL" id="ATU82411.1"/>
    </source>
</evidence>
<feature type="signal peptide" evidence="9">
    <location>
        <begin position="1"/>
        <end position="23"/>
    </location>
</feature>
<dbReference type="PROSITE" id="PS00135">
    <property type="entry name" value="TRYPSIN_SER"/>
    <property type="match status" value="1"/>
</dbReference>
<feature type="domain" description="Peptidase S1" evidence="10">
    <location>
        <begin position="68"/>
        <end position="308"/>
    </location>
</feature>